<comment type="similarity">
    <text evidence="1">Belongs to the bacterial solute-binding protein 3 family.</text>
</comment>
<dbReference type="InterPro" id="IPR001638">
    <property type="entry name" value="Solute-binding_3/MltF_N"/>
</dbReference>
<dbReference type="Proteomes" id="UP001058124">
    <property type="component" value="Unassembled WGS sequence"/>
</dbReference>
<protein>
    <submittedName>
        <fullName evidence="4">ABC transporter substrate-binding protein</fullName>
    </submittedName>
</protein>
<organism evidence="4 5">
    <name type="scientific">Leminorella grimontii</name>
    <dbReference type="NCBI Taxonomy" id="82981"/>
    <lineage>
        <taxon>Bacteria</taxon>
        <taxon>Pseudomonadati</taxon>
        <taxon>Pseudomonadota</taxon>
        <taxon>Gammaproteobacteria</taxon>
        <taxon>Enterobacterales</taxon>
        <taxon>Budviciaceae</taxon>
        <taxon>Leminorella</taxon>
    </lineage>
</organism>
<reference evidence="4" key="1">
    <citation type="submission" date="2022-06" db="EMBL/GenBank/DDBJ databases">
        <title>Draft genome sequences of Leminorella grimontii str. JCM5902.</title>
        <authorList>
            <person name="Wakabayashi Y."/>
            <person name="Kojima K."/>
        </authorList>
    </citation>
    <scope>NUCLEOTIDE SEQUENCE</scope>
    <source>
        <strain evidence="4">JCM 5902</strain>
    </source>
</reference>
<evidence type="ECO:0000256" key="2">
    <source>
        <dbReference type="ARBA" id="ARBA00022729"/>
    </source>
</evidence>
<evidence type="ECO:0000313" key="5">
    <source>
        <dbReference type="Proteomes" id="UP001058124"/>
    </source>
</evidence>
<name>A0AAV5MY74_9GAMM</name>
<gene>
    <name evidence="4" type="ORF">SOASR030_07520</name>
</gene>
<dbReference type="RefSeq" id="WP_036023083.1">
    <property type="nucleotide sequence ID" value="NZ_BRLH01000001.1"/>
</dbReference>
<dbReference type="Pfam" id="PF00497">
    <property type="entry name" value="SBP_bac_3"/>
    <property type="match status" value="1"/>
</dbReference>
<accession>A0AAV5MY74</accession>
<sequence>MSGISNELAQASGLGFAINLGNPVLAYQEDGQKEPGGISVSLARKIANELGLTPRFHPYPTAGSVVDDSAANLWDIAFLAVDPKREEQLAFTTPYITIEGTCLVLRSAGWKSVEEMDKSDVVINVGKGAAYDLFLTRYLKNATLNRCVSSQEAIDRFLAGEGDMAAGIRQPLVRAAKLNPDFVVLPDSFTTIRQAVCVPRAKPELFARVSALIERWLQNGELAELIERESRDF</sequence>
<dbReference type="AlphaFoldDB" id="A0AAV5MY74"/>
<keyword evidence="5" id="KW-1185">Reference proteome</keyword>
<dbReference type="Gene3D" id="3.40.190.10">
    <property type="entry name" value="Periplasmic binding protein-like II"/>
    <property type="match status" value="2"/>
</dbReference>
<dbReference type="SMART" id="SM00062">
    <property type="entry name" value="PBPb"/>
    <property type="match status" value="1"/>
</dbReference>
<evidence type="ECO:0000259" key="3">
    <source>
        <dbReference type="SMART" id="SM00062"/>
    </source>
</evidence>
<evidence type="ECO:0000256" key="1">
    <source>
        <dbReference type="ARBA" id="ARBA00010333"/>
    </source>
</evidence>
<dbReference type="SUPFAM" id="SSF53850">
    <property type="entry name" value="Periplasmic binding protein-like II"/>
    <property type="match status" value="1"/>
</dbReference>
<evidence type="ECO:0000313" key="4">
    <source>
        <dbReference type="EMBL" id="GKX54640.1"/>
    </source>
</evidence>
<dbReference type="EMBL" id="BRLH01000001">
    <property type="protein sequence ID" value="GKX54640.1"/>
    <property type="molecule type" value="Genomic_DNA"/>
</dbReference>
<keyword evidence="2" id="KW-0732">Signal</keyword>
<proteinExistence type="inferred from homology"/>
<comment type="caution">
    <text evidence="4">The sequence shown here is derived from an EMBL/GenBank/DDBJ whole genome shotgun (WGS) entry which is preliminary data.</text>
</comment>
<feature type="domain" description="Solute-binding protein family 3/N-terminal" evidence="3">
    <location>
        <begin position="13"/>
        <end position="232"/>
    </location>
</feature>
<dbReference type="PANTHER" id="PTHR35936">
    <property type="entry name" value="MEMBRANE-BOUND LYTIC MUREIN TRANSGLYCOSYLASE F"/>
    <property type="match status" value="1"/>
</dbReference>
<dbReference type="PANTHER" id="PTHR35936:SF17">
    <property type="entry name" value="ARGININE-BINDING EXTRACELLULAR PROTEIN ARTP"/>
    <property type="match status" value="1"/>
</dbReference>